<organism evidence="2 3">
    <name type="scientific">Pomacea canaliculata</name>
    <name type="common">Golden apple snail</name>
    <dbReference type="NCBI Taxonomy" id="400727"/>
    <lineage>
        <taxon>Eukaryota</taxon>
        <taxon>Metazoa</taxon>
        <taxon>Spiralia</taxon>
        <taxon>Lophotrochozoa</taxon>
        <taxon>Mollusca</taxon>
        <taxon>Gastropoda</taxon>
        <taxon>Caenogastropoda</taxon>
        <taxon>Architaenioglossa</taxon>
        <taxon>Ampullarioidea</taxon>
        <taxon>Ampullariidae</taxon>
        <taxon>Pomacea</taxon>
    </lineage>
</organism>
<dbReference type="EMBL" id="PZQS01000003">
    <property type="protein sequence ID" value="PVD33703.1"/>
    <property type="molecule type" value="Genomic_DNA"/>
</dbReference>
<protein>
    <submittedName>
        <fullName evidence="2">Uncharacterized protein</fullName>
    </submittedName>
</protein>
<accession>A0A2T7PJW3</accession>
<keyword evidence="3" id="KW-1185">Reference proteome</keyword>
<feature type="region of interest" description="Disordered" evidence="1">
    <location>
        <begin position="49"/>
        <end position="70"/>
    </location>
</feature>
<evidence type="ECO:0000256" key="1">
    <source>
        <dbReference type="SAM" id="MobiDB-lite"/>
    </source>
</evidence>
<sequence length="155" mass="16542">MSHLSLIHRQRTCSTRVASGVTVSAVNTTIKCTRVISDVILAPKNSTISGKRHAAGGTDSGGPASDRNYSSTASTRVWPLTAAFGSQPEPLSRPEARHVHVCARASRCVCHPPLQARTMDVGGVWALRAVSLMGLSSAFYTFHYLCFGLCATINK</sequence>
<gene>
    <name evidence="2" type="ORF">C0Q70_04963</name>
</gene>
<evidence type="ECO:0000313" key="3">
    <source>
        <dbReference type="Proteomes" id="UP000245119"/>
    </source>
</evidence>
<comment type="caution">
    <text evidence="2">The sequence shown here is derived from an EMBL/GenBank/DDBJ whole genome shotgun (WGS) entry which is preliminary data.</text>
</comment>
<dbReference type="Proteomes" id="UP000245119">
    <property type="component" value="Linkage Group LG3"/>
</dbReference>
<evidence type="ECO:0000313" key="2">
    <source>
        <dbReference type="EMBL" id="PVD33703.1"/>
    </source>
</evidence>
<name>A0A2T7PJW3_POMCA</name>
<reference evidence="2 3" key="1">
    <citation type="submission" date="2018-04" db="EMBL/GenBank/DDBJ databases">
        <title>The genome of golden apple snail Pomacea canaliculata provides insight into stress tolerance and invasive adaptation.</title>
        <authorList>
            <person name="Liu C."/>
            <person name="Liu B."/>
            <person name="Ren Y."/>
            <person name="Zhang Y."/>
            <person name="Wang H."/>
            <person name="Li S."/>
            <person name="Jiang F."/>
            <person name="Yin L."/>
            <person name="Zhang G."/>
            <person name="Qian W."/>
            <person name="Fan W."/>
        </authorList>
    </citation>
    <scope>NUCLEOTIDE SEQUENCE [LARGE SCALE GENOMIC DNA]</scope>
    <source>
        <strain evidence="2">SZHN2017</strain>
        <tissue evidence="2">Muscle</tissue>
    </source>
</reference>
<proteinExistence type="predicted"/>
<dbReference type="AlphaFoldDB" id="A0A2T7PJW3"/>